<dbReference type="Proteomes" id="UP000789375">
    <property type="component" value="Unassembled WGS sequence"/>
</dbReference>
<sequence length="126" mass="14145">MTQAVRLFWKEIEEETTVRTASLGYLNIFGKVVRYQSGTSISLLNMCLRSPAPGYGAPAKLTLANVPFEISIGDNQNWNSWAQTNTLRVWNETLVTLLWLAMRGGLMFLNAQHENPLATFLNNLSP</sequence>
<organism evidence="1 2">
    <name type="scientific">Funneliformis mosseae</name>
    <name type="common">Endomycorrhizal fungus</name>
    <name type="synonym">Glomus mosseae</name>
    <dbReference type="NCBI Taxonomy" id="27381"/>
    <lineage>
        <taxon>Eukaryota</taxon>
        <taxon>Fungi</taxon>
        <taxon>Fungi incertae sedis</taxon>
        <taxon>Mucoromycota</taxon>
        <taxon>Glomeromycotina</taxon>
        <taxon>Glomeromycetes</taxon>
        <taxon>Glomerales</taxon>
        <taxon>Glomeraceae</taxon>
        <taxon>Funneliformis</taxon>
    </lineage>
</organism>
<name>A0A9N9B466_FUNMO</name>
<dbReference type="AlphaFoldDB" id="A0A9N9B466"/>
<evidence type="ECO:0000313" key="1">
    <source>
        <dbReference type="EMBL" id="CAG8554456.1"/>
    </source>
</evidence>
<dbReference type="EMBL" id="CAJVPP010001420">
    <property type="protein sequence ID" value="CAG8554456.1"/>
    <property type="molecule type" value="Genomic_DNA"/>
</dbReference>
<accession>A0A9N9B466</accession>
<proteinExistence type="predicted"/>
<protein>
    <submittedName>
        <fullName evidence="1">2907_t:CDS:1</fullName>
    </submittedName>
</protein>
<keyword evidence="2" id="KW-1185">Reference proteome</keyword>
<evidence type="ECO:0000313" key="2">
    <source>
        <dbReference type="Proteomes" id="UP000789375"/>
    </source>
</evidence>
<reference evidence="1" key="1">
    <citation type="submission" date="2021-06" db="EMBL/GenBank/DDBJ databases">
        <authorList>
            <person name="Kallberg Y."/>
            <person name="Tangrot J."/>
            <person name="Rosling A."/>
        </authorList>
    </citation>
    <scope>NUCLEOTIDE SEQUENCE</scope>
    <source>
        <strain evidence="1">87-6 pot B 2015</strain>
    </source>
</reference>
<comment type="caution">
    <text evidence="1">The sequence shown here is derived from an EMBL/GenBank/DDBJ whole genome shotgun (WGS) entry which is preliminary data.</text>
</comment>
<gene>
    <name evidence="1" type="ORF">FMOSSE_LOCUS6639</name>
</gene>